<accession>A0A6C0BZK0</accession>
<feature type="compositionally biased region" description="Polar residues" evidence="1">
    <location>
        <begin position="735"/>
        <end position="744"/>
    </location>
</feature>
<feature type="region of interest" description="Disordered" evidence="1">
    <location>
        <begin position="690"/>
        <end position="759"/>
    </location>
</feature>
<name>A0A6C0BZK0_9ZZZZ</name>
<dbReference type="AlphaFoldDB" id="A0A6C0BZK0"/>
<organism evidence="2">
    <name type="scientific">viral metagenome</name>
    <dbReference type="NCBI Taxonomy" id="1070528"/>
    <lineage>
        <taxon>unclassified sequences</taxon>
        <taxon>metagenomes</taxon>
        <taxon>organismal metagenomes</taxon>
    </lineage>
</organism>
<protein>
    <submittedName>
        <fullName evidence="2">Uncharacterized protein</fullName>
    </submittedName>
</protein>
<proteinExistence type="predicted"/>
<feature type="compositionally biased region" description="Basic and acidic residues" evidence="1">
    <location>
        <begin position="64"/>
        <end position="74"/>
    </location>
</feature>
<feature type="region of interest" description="Disordered" evidence="1">
    <location>
        <begin position="1"/>
        <end position="79"/>
    </location>
</feature>
<evidence type="ECO:0000256" key="1">
    <source>
        <dbReference type="SAM" id="MobiDB-lite"/>
    </source>
</evidence>
<evidence type="ECO:0000313" key="2">
    <source>
        <dbReference type="EMBL" id="QHS97540.1"/>
    </source>
</evidence>
<reference evidence="2" key="1">
    <citation type="journal article" date="2020" name="Nature">
        <title>Giant virus diversity and host interactions through global metagenomics.</title>
        <authorList>
            <person name="Schulz F."/>
            <person name="Roux S."/>
            <person name="Paez-Espino D."/>
            <person name="Jungbluth S."/>
            <person name="Walsh D.A."/>
            <person name="Denef V.J."/>
            <person name="McMahon K.D."/>
            <person name="Konstantinidis K.T."/>
            <person name="Eloe-Fadrosh E.A."/>
            <person name="Kyrpides N.C."/>
            <person name="Woyke T."/>
        </authorList>
    </citation>
    <scope>NUCLEOTIDE SEQUENCE</scope>
    <source>
        <strain evidence="2">GVMAG-M-3300020182-33</strain>
    </source>
</reference>
<feature type="compositionally biased region" description="Basic and acidic residues" evidence="1">
    <location>
        <begin position="690"/>
        <end position="714"/>
    </location>
</feature>
<sequence>MSENSSAAAQPKRKARTLASAKAAGEAAPTQLWHFGPLTTDLQPTGDEGGQDVRTQQEIDQEFEDRSSAKRSEVAAEEPNPEWSHLLNKLIKPESVRRMCRKAGISSYATSAPKGESIVRNALEKITDLFLLNLTYTMTALLRRRRENIENIPSMLVDAFNILDVVLHKTCTEDHLPCESFDKWKIKEHRRNVDLRHLSPKAHEEIRHERTQPTGCLYLQRAILQKVFRHYITTQLGREIRWNIDERREREMLNCIQSTLENTLMSILEKARYAMRMFTMNKRVSRPRQTLYARDLQTVLAIISPENKSLRGTPRALHTDTKILSRTAKKHAGQEERDRRTRIEGEVNEWMTKKLNALDQLKVLKTSDVVYNTDNDHQLRDFIAYLREKHSRHDVKSLLDGIYGEVDTTAADINDQEQLIALNDLTNWHKSHDKTGRRKPVPPSRSESSNILDMKAGHWANAARGYKIPQKEVERLSRLRRQLGPVLVRIVDLFPYNESFEIADQLRRMGFQVEDTIEWGQQGNDCGYIAAEVACSMLLAGDDKWYTVELNLPLLKSRELSIPKMRLLNRHLNHQIKTDDFLWDDAVEHLVASCLTGEDVPLDAYECKEWGTTNYYLQVFFGNGIHGGEFGNYLEALLGRGDITSFKVYVLNLDDKTIPTGNHWITLAVGEPVSEQLYNTLKDKVPDPAARKIYDGQDDTNGDKKDFGSGELRMRSAGGGAGSKSVGPRGPPVPSDTTAHLTGHSSEDSPIGEVGVLAV</sequence>
<dbReference type="EMBL" id="MN739300">
    <property type="protein sequence ID" value="QHS97540.1"/>
    <property type="molecule type" value="Genomic_DNA"/>
</dbReference>